<keyword evidence="1" id="KW-0472">Membrane</keyword>
<evidence type="ECO:0000313" key="2">
    <source>
        <dbReference type="EMBL" id="GAH85142.1"/>
    </source>
</evidence>
<dbReference type="AlphaFoldDB" id="X1ITU8"/>
<accession>X1ITU8</accession>
<name>X1ITU8_9ZZZZ</name>
<dbReference type="EMBL" id="BARU01045155">
    <property type="protein sequence ID" value="GAH85142.1"/>
    <property type="molecule type" value="Genomic_DNA"/>
</dbReference>
<gene>
    <name evidence="2" type="ORF">S03H2_68627</name>
</gene>
<keyword evidence="1" id="KW-1133">Transmembrane helix</keyword>
<reference evidence="2" key="1">
    <citation type="journal article" date="2014" name="Front. Microbiol.">
        <title>High frequency of phylogenetically diverse reductive dehalogenase-homologous genes in deep subseafloor sedimentary metagenomes.</title>
        <authorList>
            <person name="Kawai M."/>
            <person name="Futagami T."/>
            <person name="Toyoda A."/>
            <person name="Takaki Y."/>
            <person name="Nishi S."/>
            <person name="Hori S."/>
            <person name="Arai W."/>
            <person name="Tsubouchi T."/>
            <person name="Morono Y."/>
            <person name="Uchiyama I."/>
            <person name="Ito T."/>
            <person name="Fujiyama A."/>
            <person name="Inagaki F."/>
            <person name="Takami H."/>
        </authorList>
    </citation>
    <scope>NUCLEOTIDE SEQUENCE</scope>
    <source>
        <strain evidence="2">Expedition CK06-06</strain>
    </source>
</reference>
<keyword evidence="1" id="KW-0812">Transmembrane</keyword>
<proteinExistence type="predicted"/>
<sequence>MICIKPGICSIGKNTPERKIIGKVKVIIIIIAVSCSAAIAEMRMPNPIKEKTPRNNRSATKGILPYIFTPKRKIERSKTIDPCNRPLVV</sequence>
<evidence type="ECO:0000256" key="1">
    <source>
        <dbReference type="SAM" id="Phobius"/>
    </source>
</evidence>
<organism evidence="2">
    <name type="scientific">marine sediment metagenome</name>
    <dbReference type="NCBI Taxonomy" id="412755"/>
    <lineage>
        <taxon>unclassified sequences</taxon>
        <taxon>metagenomes</taxon>
        <taxon>ecological metagenomes</taxon>
    </lineage>
</organism>
<protein>
    <submittedName>
        <fullName evidence="2">Uncharacterized protein</fullName>
    </submittedName>
</protein>
<comment type="caution">
    <text evidence="2">The sequence shown here is derived from an EMBL/GenBank/DDBJ whole genome shotgun (WGS) entry which is preliminary data.</text>
</comment>
<feature type="transmembrane region" description="Helical" evidence="1">
    <location>
        <begin position="20"/>
        <end position="40"/>
    </location>
</feature>